<dbReference type="RefSeq" id="WP_272778454.1">
    <property type="nucleotide sequence ID" value="NZ_JAQQLI010000030.1"/>
</dbReference>
<name>A0ABT5JD63_RHOTP</name>
<dbReference type="InterPro" id="IPR010982">
    <property type="entry name" value="Lambda_DNA-bd_dom_sf"/>
</dbReference>
<dbReference type="Pfam" id="PF00356">
    <property type="entry name" value="LacI"/>
    <property type="match status" value="1"/>
</dbReference>
<reference evidence="6" key="2">
    <citation type="submission" date="2023-02" db="EMBL/GenBank/DDBJ databases">
        <authorList>
            <person name="Rayyan A."/>
            <person name="Meyer T."/>
            <person name="Kyndt J.A."/>
        </authorList>
    </citation>
    <scope>NUCLEOTIDE SEQUENCE</scope>
    <source>
        <strain evidence="6">DSM 9987</strain>
    </source>
</reference>
<dbReference type="SUPFAM" id="SSF47413">
    <property type="entry name" value="lambda repressor-like DNA-binding domains"/>
    <property type="match status" value="1"/>
</dbReference>
<evidence type="ECO:0000256" key="3">
    <source>
        <dbReference type="ARBA" id="ARBA00023163"/>
    </source>
</evidence>
<keyword evidence="7" id="KW-1185">Reference proteome</keyword>
<dbReference type="InterPro" id="IPR046335">
    <property type="entry name" value="LacI/GalR-like_sensor"/>
</dbReference>
<feature type="domain" description="HTH lacI-type" evidence="5">
    <location>
        <begin position="8"/>
        <end position="64"/>
    </location>
</feature>
<dbReference type="CDD" id="cd01392">
    <property type="entry name" value="HTH_LacI"/>
    <property type="match status" value="1"/>
</dbReference>
<dbReference type="SMART" id="SM00354">
    <property type="entry name" value="HTH_LACI"/>
    <property type="match status" value="1"/>
</dbReference>
<evidence type="ECO:0000313" key="7">
    <source>
        <dbReference type="Proteomes" id="UP001165652"/>
    </source>
</evidence>
<evidence type="ECO:0000256" key="2">
    <source>
        <dbReference type="ARBA" id="ARBA00023125"/>
    </source>
</evidence>
<evidence type="ECO:0000256" key="4">
    <source>
        <dbReference type="SAM" id="MobiDB-lite"/>
    </source>
</evidence>
<dbReference type="Pfam" id="PF13377">
    <property type="entry name" value="Peripla_BP_3"/>
    <property type="match status" value="1"/>
</dbReference>
<dbReference type="SUPFAM" id="SSF53822">
    <property type="entry name" value="Periplasmic binding protein-like I"/>
    <property type="match status" value="1"/>
</dbReference>
<dbReference type="PANTHER" id="PTHR30146">
    <property type="entry name" value="LACI-RELATED TRANSCRIPTIONAL REPRESSOR"/>
    <property type="match status" value="1"/>
</dbReference>
<keyword evidence="3" id="KW-0804">Transcription</keyword>
<keyword evidence="2 6" id="KW-0238">DNA-binding</keyword>
<protein>
    <submittedName>
        <fullName evidence="6">LacI family DNA-binding transcriptional regulator</fullName>
    </submittedName>
</protein>
<reference evidence="6" key="1">
    <citation type="journal article" date="2023" name="Microbiol Resour">
        <title>Genome Sequences of Rhodoplanes serenus and Two Thermotolerant Strains, Rhodoplanes tepidamans and 'Rhodoplanes cryptolactis,' Further Refine the Genus.</title>
        <authorList>
            <person name="Rayyan A.A."/>
            <person name="Kyndt J.A."/>
        </authorList>
    </citation>
    <scope>NUCLEOTIDE SEQUENCE</scope>
    <source>
        <strain evidence="6">DSM 9987</strain>
    </source>
</reference>
<evidence type="ECO:0000256" key="1">
    <source>
        <dbReference type="ARBA" id="ARBA00023015"/>
    </source>
</evidence>
<evidence type="ECO:0000259" key="5">
    <source>
        <dbReference type="PROSITE" id="PS50932"/>
    </source>
</evidence>
<organism evidence="6 7">
    <name type="scientific">Rhodoplanes tepidamans</name>
    <name type="common">Rhodoplanes cryptolactis</name>
    <dbReference type="NCBI Taxonomy" id="200616"/>
    <lineage>
        <taxon>Bacteria</taxon>
        <taxon>Pseudomonadati</taxon>
        <taxon>Pseudomonadota</taxon>
        <taxon>Alphaproteobacteria</taxon>
        <taxon>Hyphomicrobiales</taxon>
        <taxon>Nitrobacteraceae</taxon>
        <taxon>Rhodoplanes</taxon>
    </lineage>
</organism>
<dbReference type="PANTHER" id="PTHR30146:SF138">
    <property type="entry name" value="TRANSCRIPTIONAL REGULATORY PROTEIN"/>
    <property type="match status" value="1"/>
</dbReference>
<dbReference type="InterPro" id="IPR000843">
    <property type="entry name" value="HTH_LacI"/>
</dbReference>
<proteinExistence type="predicted"/>
<dbReference type="EMBL" id="JAQQLI010000030">
    <property type="protein sequence ID" value="MDC7787614.1"/>
    <property type="molecule type" value="Genomic_DNA"/>
</dbReference>
<accession>A0ABT5JD63</accession>
<comment type="caution">
    <text evidence="6">The sequence shown here is derived from an EMBL/GenBank/DDBJ whole genome shotgun (WGS) entry which is preliminary data.</text>
</comment>
<dbReference type="Gene3D" id="3.40.50.2300">
    <property type="match status" value="2"/>
</dbReference>
<keyword evidence="1" id="KW-0805">Transcription regulation</keyword>
<dbReference type="GO" id="GO:0003677">
    <property type="term" value="F:DNA binding"/>
    <property type="evidence" value="ECO:0007669"/>
    <property type="project" value="UniProtKB-KW"/>
</dbReference>
<dbReference type="CDD" id="cd06267">
    <property type="entry name" value="PBP1_LacI_sugar_binding-like"/>
    <property type="match status" value="1"/>
</dbReference>
<sequence>MAAKRPTVTIKEVAEAAGVHFSTVSRALSPATRARVNPAIVARVEETARRLGYRANTAASSLRTRRSHMVGLVVPDLASLLFPAILNGIEHTLQEQGYLTIVADTANDPERHRRILSAMVERQVDGLILASAMLHDAVLDEWLDGPAPIVLINRTDDSGRAPAVLSDDLRGIGLAMEHLAGLGHVRIGHVAGPQTLSTGATRRRGFAAAGAALGRRALPVAEAASFSREAGRLACAALLDAHPATTAVVAANDLLALGCYDALTARGLACPGDVSVTGYNDLPLMDLVDPPLTTVRFRHRDMGAEAARLLLARMAGQETAGDVLLRPELVLRGSTAPPSAAVGRGGAGPAAGGRRSPPRARR</sequence>
<dbReference type="PROSITE" id="PS50932">
    <property type="entry name" value="HTH_LACI_2"/>
    <property type="match status" value="1"/>
</dbReference>
<dbReference type="Proteomes" id="UP001165652">
    <property type="component" value="Unassembled WGS sequence"/>
</dbReference>
<dbReference type="InterPro" id="IPR028082">
    <property type="entry name" value="Peripla_BP_I"/>
</dbReference>
<gene>
    <name evidence="6" type="ORF">PQJ73_18140</name>
</gene>
<dbReference type="Gene3D" id="1.10.260.40">
    <property type="entry name" value="lambda repressor-like DNA-binding domains"/>
    <property type="match status" value="1"/>
</dbReference>
<evidence type="ECO:0000313" key="6">
    <source>
        <dbReference type="EMBL" id="MDC7787614.1"/>
    </source>
</evidence>
<feature type="region of interest" description="Disordered" evidence="4">
    <location>
        <begin position="334"/>
        <end position="362"/>
    </location>
</feature>